<dbReference type="InterPro" id="IPR035923">
    <property type="entry name" value="TT1751-like_sf"/>
</dbReference>
<dbReference type="InterPro" id="IPR005180">
    <property type="entry name" value="DUF302"/>
</dbReference>
<protein>
    <submittedName>
        <fullName evidence="2">DUF302 domain-containing protein</fullName>
    </submittedName>
</protein>
<keyword evidence="3" id="KW-1185">Reference proteome</keyword>
<proteinExistence type="predicted"/>
<feature type="domain" description="DUF302" evidence="1">
    <location>
        <begin position="57"/>
        <end position="113"/>
    </location>
</feature>
<dbReference type="Gene3D" id="3.30.310.70">
    <property type="entry name" value="TT1751-like domain"/>
    <property type="match status" value="1"/>
</dbReference>
<comment type="caution">
    <text evidence="2">The sequence shown here is derived from an EMBL/GenBank/DDBJ whole genome shotgun (WGS) entry which is preliminary data.</text>
</comment>
<dbReference type="Pfam" id="PF03625">
    <property type="entry name" value="DUF302"/>
    <property type="match status" value="1"/>
</dbReference>
<dbReference type="PANTHER" id="PTHR38342">
    <property type="entry name" value="SLR5037 PROTEIN"/>
    <property type="match status" value="1"/>
</dbReference>
<organism evidence="2 3">
    <name type="scientific">Sungkyunkwania multivorans</name>
    <dbReference type="NCBI Taxonomy" id="1173618"/>
    <lineage>
        <taxon>Bacteria</taxon>
        <taxon>Pseudomonadati</taxon>
        <taxon>Bacteroidota</taxon>
        <taxon>Flavobacteriia</taxon>
        <taxon>Flavobacteriales</taxon>
        <taxon>Flavobacteriaceae</taxon>
        <taxon>Sungkyunkwania</taxon>
    </lineage>
</organism>
<evidence type="ECO:0000313" key="3">
    <source>
        <dbReference type="Proteomes" id="UP001596978"/>
    </source>
</evidence>
<gene>
    <name evidence="2" type="ORF">ACFQ1M_17210</name>
</gene>
<evidence type="ECO:0000313" key="2">
    <source>
        <dbReference type="EMBL" id="MFD0863958.1"/>
    </source>
</evidence>
<evidence type="ECO:0000259" key="1">
    <source>
        <dbReference type="Pfam" id="PF03625"/>
    </source>
</evidence>
<dbReference type="CDD" id="cd14797">
    <property type="entry name" value="DUF302"/>
    <property type="match status" value="1"/>
</dbReference>
<reference evidence="3" key="1">
    <citation type="journal article" date="2019" name="Int. J. Syst. Evol. Microbiol.">
        <title>The Global Catalogue of Microorganisms (GCM) 10K type strain sequencing project: providing services to taxonomists for standard genome sequencing and annotation.</title>
        <authorList>
            <consortium name="The Broad Institute Genomics Platform"/>
            <consortium name="The Broad Institute Genome Sequencing Center for Infectious Disease"/>
            <person name="Wu L."/>
            <person name="Ma J."/>
        </authorList>
    </citation>
    <scope>NUCLEOTIDE SEQUENCE [LARGE SCALE GENOMIC DNA]</scope>
    <source>
        <strain evidence="3">CCUG 62952</strain>
    </source>
</reference>
<dbReference type="EMBL" id="JBHTJH010000017">
    <property type="protein sequence ID" value="MFD0863958.1"/>
    <property type="molecule type" value="Genomic_DNA"/>
</dbReference>
<dbReference type="RefSeq" id="WP_386410601.1">
    <property type="nucleotide sequence ID" value="NZ_JBHTJH010000017.1"/>
</dbReference>
<accession>A0ABW3D5Z4</accession>
<sequence length="156" mass="17944">MEKNSLNKNLDSQNYSDSQSTQYGIVRRYGTVTFNEALKQVKKHLRKAQFDIVAEMDISEYLDDYFQNLPQHLILLICNKKTAAELISNDIQMTTLIPCKISIKEVEDKSIIEVSIEDIEKTWSLSDKSTVRKLSKSVKKSLIELLDYIGPQNVKL</sequence>
<dbReference type="SUPFAM" id="SSF103247">
    <property type="entry name" value="TT1751-like"/>
    <property type="match status" value="1"/>
</dbReference>
<name>A0ABW3D5Z4_9FLAO</name>
<dbReference type="Proteomes" id="UP001596978">
    <property type="component" value="Unassembled WGS sequence"/>
</dbReference>
<dbReference type="PANTHER" id="PTHR38342:SF1">
    <property type="entry name" value="SLR5037 PROTEIN"/>
    <property type="match status" value="1"/>
</dbReference>